<organism evidence="1 2">
    <name type="scientific">Penicillium brasilianum</name>
    <dbReference type="NCBI Taxonomy" id="104259"/>
    <lineage>
        <taxon>Eukaryota</taxon>
        <taxon>Fungi</taxon>
        <taxon>Dikarya</taxon>
        <taxon>Ascomycota</taxon>
        <taxon>Pezizomycotina</taxon>
        <taxon>Eurotiomycetes</taxon>
        <taxon>Eurotiomycetidae</taxon>
        <taxon>Eurotiales</taxon>
        <taxon>Aspergillaceae</taxon>
        <taxon>Penicillium</taxon>
    </lineage>
</organism>
<name>A0A1S9S2J5_PENBI</name>
<dbReference type="EMBL" id="LJBN01000002">
    <property type="protein sequence ID" value="OOQ91418.1"/>
    <property type="molecule type" value="Genomic_DNA"/>
</dbReference>
<comment type="caution">
    <text evidence="1">The sequence shown here is derived from an EMBL/GenBank/DDBJ whole genome shotgun (WGS) entry which is preliminary data.</text>
</comment>
<evidence type="ECO:0000313" key="1">
    <source>
        <dbReference type="EMBL" id="OOQ91418.1"/>
    </source>
</evidence>
<dbReference type="InterPro" id="IPR038883">
    <property type="entry name" value="AN11006-like"/>
</dbReference>
<gene>
    <name evidence="1" type="ORF">PEBR_00585</name>
</gene>
<accession>A0A1S9S2J5</accession>
<dbReference type="PANTHER" id="PTHR42085:SF2">
    <property type="entry name" value="F-BOX DOMAIN-CONTAINING PROTEIN"/>
    <property type="match status" value="1"/>
</dbReference>
<sequence>MSGSATVDILALPLEVRYDIFERVLAVPEPLHIFQDPGCPLEVFIPNKPYVWLALLRTSRQISYEARAVLYGANRFTIEEVELASYRSNILKSFIKSIGSVNAGLLNHLRITFPAAERIDGLSGKIRLREDTLQNLQLLRNECTGLKALETLVYGKSSRYLTEDDSNNTQFARDILGRIDAELRSIIALNTIIVRFCSGPPASSVRNIFEGLGWTVLIGGI</sequence>
<evidence type="ECO:0000313" key="2">
    <source>
        <dbReference type="Proteomes" id="UP000190744"/>
    </source>
</evidence>
<dbReference type="Proteomes" id="UP000190744">
    <property type="component" value="Unassembled WGS sequence"/>
</dbReference>
<reference evidence="2" key="1">
    <citation type="submission" date="2015-09" db="EMBL/GenBank/DDBJ databases">
        <authorList>
            <person name="Fill T.P."/>
            <person name="Baretta J.F."/>
            <person name="de Almeida L.G."/>
            <person name="Rocha M."/>
            <person name="de Souza D.H."/>
            <person name="Malavazi I."/>
            <person name="Cerdeira L.T."/>
            <person name="Hong H."/>
            <person name="Samborskyy M."/>
            <person name="de Vasconcelos A.T."/>
            <person name="Leadlay P."/>
            <person name="Rodrigues-Filho E."/>
        </authorList>
    </citation>
    <scope>NUCLEOTIDE SEQUENCE [LARGE SCALE GENOMIC DNA]</scope>
    <source>
        <strain evidence="2">LaBioMMi 136</strain>
    </source>
</reference>
<protein>
    <submittedName>
        <fullName evidence="1">Uncharacterized protein</fullName>
    </submittedName>
</protein>
<proteinExistence type="predicted"/>
<dbReference type="PANTHER" id="PTHR42085">
    <property type="entry name" value="F-BOX DOMAIN-CONTAINING PROTEIN"/>
    <property type="match status" value="1"/>
</dbReference>
<dbReference type="AlphaFoldDB" id="A0A1S9S2J5"/>